<feature type="compositionally biased region" description="Polar residues" evidence="4">
    <location>
        <begin position="574"/>
        <end position="592"/>
    </location>
</feature>
<keyword evidence="2 3" id="KW-0040">ANK repeat</keyword>
<sequence length="1040" mass="118108">MIKDLSDQFSNLNLTEVVMVCELQEHVFSLTPSTLSSTVKYISESIFADSDERIVQMVSNIFNAIKIRPASTSLYAHLIKELISLSSPENKLGNIRSVILDPFPSVVYPSFDRFAFLNECLKLKIITEVNILNKIKTNYEKYPHTFLPWKYSLVWFMPIILRNDSKLFQSMFLELKESVSDFKNPLPIKNVNSASTVSDQNVTINQSVQYIHKQEELPAQVHLHSKSYESVKEPAKNDFIESTESDANIDSKEPIIDNNHGNIPVMPNHKNIPNSNSNQELNKDNDKRIIDIKQPNLSTVSLNSNINRNQNNSIDLNKSNTYTILNPIMDSYPNDGEDEEFKKQFSNPVRELADFMDSINYLKNDDWSLYNTMVSNTYVPESLPAILKEDRPHDLAKFIERYNKNEKKRIRQLELKKVNTKEYEYEYEYEEEEEEEDFGEEDDQKSGKKKGKKVLAKFSDDNEEYEYETSSSYFATDSAADLSKNIETNADNNYNNNDQDAYSIRFQSNTELAEKSHMLRNSFIARKMGNESNKEEDNQNEPNLKLVNNKISKGLDQEKNNEDNVVPQNEIKGTETNNSGNIQTETPSTNTIESKEDVQNANQNENEQVNNQENKEEKGKNSNNQAESIFAQKIRMQGESSVINIMDSKEDAKMHPGNIIQSEPNLQQNETEKEEEVKTIQNSRKQAESTFITVPEIQGENKIIQSETTTSTTQTDAYYTTPSTSIQSDIGGRSQSSILDPKKKRKIKKLKNRDEVPKFVPFNVNQRIVSTVFEKNNFLRNGPTLVQFAAFYGSVLCVIELVKRGADVTIPDLSNKQSAMYAIAGGNMKIIEIFEYVKADFTATPQIAAFFMRDEAFKRLMSIERFKLDNVDIQYASILHQAAASNNIRTMIQCIDNGVSVNIQNHKKLTPLHFAIHNGQLDAVLLLNAHKDINVNAKSDEGVTPLMLACKNGYKAIVSVLLSNPNINVNEVDNKGSTAAHFAVLSNYIDIIMLLIEHQGIDLSIKDENHRTAADLANLGGFHECAKIISEHMKSGCIIA</sequence>
<accession>A0ABR2K195</accession>
<dbReference type="SUPFAM" id="SSF48403">
    <property type="entry name" value="Ankyrin repeat"/>
    <property type="match status" value="1"/>
</dbReference>
<dbReference type="Proteomes" id="UP001470230">
    <property type="component" value="Unassembled WGS sequence"/>
</dbReference>
<dbReference type="SMART" id="SM00248">
    <property type="entry name" value="ANK"/>
    <property type="match status" value="7"/>
</dbReference>
<keyword evidence="1" id="KW-0677">Repeat</keyword>
<evidence type="ECO:0000256" key="4">
    <source>
        <dbReference type="SAM" id="MobiDB-lite"/>
    </source>
</evidence>
<feature type="repeat" description="ANK" evidence="3">
    <location>
        <begin position="781"/>
        <end position="813"/>
    </location>
</feature>
<feature type="region of interest" description="Disordered" evidence="4">
    <location>
        <begin position="427"/>
        <end position="453"/>
    </location>
</feature>
<comment type="caution">
    <text evidence="5">The sequence shown here is derived from an EMBL/GenBank/DDBJ whole genome shotgun (WGS) entry which is preliminary data.</text>
</comment>
<proteinExistence type="predicted"/>
<evidence type="ECO:0000256" key="1">
    <source>
        <dbReference type="ARBA" id="ARBA00022737"/>
    </source>
</evidence>
<feature type="repeat" description="ANK" evidence="3">
    <location>
        <begin position="907"/>
        <end position="940"/>
    </location>
</feature>
<dbReference type="Pfam" id="PF12796">
    <property type="entry name" value="Ank_2"/>
    <property type="match status" value="1"/>
</dbReference>
<feature type="region of interest" description="Disordered" evidence="4">
    <location>
        <begin position="552"/>
        <end position="624"/>
    </location>
</feature>
<dbReference type="PROSITE" id="PS50088">
    <property type="entry name" value="ANK_REPEAT"/>
    <property type="match status" value="4"/>
</dbReference>
<dbReference type="Gene3D" id="1.25.40.20">
    <property type="entry name" value="Ankyrin repeat-containing domain"/>
    <property type="match status" value="3"/>
</dbReference>
<organism evidence="5 6">
    <name type="scientific">Tritrichomonas musculus</name>
    <dbReference type="NCBI Taxonomy" id="1915356"/>
    <lineage>
        <taxon>Eukaryota</taxon>
        <taxon>Metamonada</taxon>
        <taxon>Parabasalia</taxon>
        <taxon>Tritrichomonadida</taxon>
        <taxon>Tritrichomonadidae</taxon>
        <taxon>Tritrichomonas</taxon>
    </lineage>
</organism>
<dbReference type="InterPro" id="IPR036770">
    <property type="entry name" value="Ankyrin_rpt-contain_sf"/>
</dbReference>
<gene>
    <name evidence="5" type="ORF">M9Y10_043637</name>
</gene>
<feature type="repeat" description="ANK" evidence="3">
    <location>
        <begin position="941"/>
        <end position="974"/>
    </location>
</feature>
<dbReference type="PANTHER" id="PTHR24141:SF1">
    <property type="entry name" value="2-5A-DEPENDENT RIBONUCLEASE"/>
    <property type="match status" value="1"/>
</dbReference>
<feature type="compositionally biased region" description="Acidic residues" evidence="4">
    <location>
        <begin position="427"/>
        <end position="443"/>
    </location>
</feature>
<evidence type="ECO:0008006" key="7">
    <source>
        <dbReference type="Google" id="ProtNLM"/>
    </source>
</evidence>
<dbReference type="InterPro" id="IPR002110">
    <property type="entry name" value="Ankyrin_rpt"/>
</dbReference>
<evidence type="ECO:0000313" key="6">
    <source>
        <dbReference type="Proteomes" id="UP001470230"/>
    </source>
</evidence>
<evidence type="ECO:0000256" key="3">
    <source>
        <dbReference type="PROSITE-ProRule" id="PRU00023"/>
    </source>
</evidence>
<reference evidence="5 6" key="1">
    <citation type="submission" date="2024-04" db="EMBL/GenBank/DDBJ databases">
        <title>Tritrichomonas musculus Genome.</title>
        <authorList>
            <person name="Alves-Ferreira E."/>
            <person name="Grigg M."/>
            <person name="Lorenzi H."/>
            <person name="Galac M."/>
        </authorList>
    </citation>
    <scope>NUCLEOTIDE SEQUENCE [LARGE SCALE GENOMIC DNA]</scope>
    <source>
        <strain evidence="5 6">EAF2021</strain>
    </source>
</reference>
<protein>
    <recommendedName>
        <fullName evidence="7">Ankyrin repeat protein</fullName>
    </recommendedName>
</protein>
<evidence type="ECO:0000313" key="5">
    <source>
        <dbReference type="EMBL" id="KAK8884523.1"/>
    </source>
</evidence>
<dbReference type="Pfam" id="PF00023">
    <property type="entry name" value="Ank"/>
    <property type="match status" value="1"/>
</dbReference>
<feature type="compositionally biased region" description="Low complexity" evidence="4">
    <location>
        <begin position="599"/>
        <end position="612"/>
    </location>
</feature>
<feature type="compositionally biased region" description="Basic and acidic residues" evidence="4">
    <location>
        <begin position="553"/>
        <end position="562"/>
    </location>
</feature>
<keyword evidence="6" id="KW-1185">Reference proteome</keyword>
<evidence type="ECO:0000256" key="2">
    <source>
        <dbReference type="ARBA" id="ARBA00023043"/>
    </source>
</evidence>
<dbReference type="EMBL" id="JAPFFF010000008">
    <property type="protein sequence ID" value="KAK8884523.1"/>
    <property type="molecule type" value="Genomic_DNA"/>
</dbReference>
<name>A0ABR2K195_9EUKA</name>
<dbReference type="PANTHER" id="PTHR24141">
    <property type="entry name" value="2-5A-DEPENDENT RIBONUCLEASE"/>
    <property type="match status" value="1"/>
</dbReference>
<feature type="repeat" description="ANK" evidence="3">
    <location>
        <begin position="975"/>
        <end position="1008"/>
    </location>
</feature>